<name>A0A7J7JHX8_BUGNE</name>
<comment type="caution">
    <text evidence="3">The sequence shown here is derived from an EMBL/GenBank/DDBJ whole genome shotgun (WGS) entry which is preliminary data.</text>
</comment>
<reference evidence="3" key="1">
    <citation type="submission" date="2020-06" db="EMBL/GenBank/DDBJ databases">
        <title>Draft genome of Bugula neritina, a colonial animal packing powerful symbionts and potential medicines.</title>
        <authorList>
            <person name="Rayko M."/>
        </authorList>
    </citation>
    <scope>NUCLEOTIDE SEQUENCE [LARGE SCALE GENOMIC DNA]</scope>
    <source>
        <strain evidence="3">Kwan_BN1</strain>
    </source>
</reference>
<protein>
    <recommendedName>
        <fullName evidence="2">PH domain-containing protein</fullName>
    </recommendedName>
</protein>
<dbReference type="PROSITE" id="PS50003">
    <property type="entry name" value="PH_DOMAIN"/>
    <property type="match status" value="1"/>
</dbReference>
<sequence>MSSATPLPAEHSSLDLSHTYKPEELTSAGKPITTSPSQSGGEQRNVTDYPSATAAPDNSQRQQGRQAVGLVYGSKLNESDSLTDNPYSPQAAQYKASRLDSQANPKFLTNSPITSKSKSIIGKPTGKKNSIKRQPTKKKMSGPQIRTRPLDSPVSMKGWLYKFESNAAGVRKWKHRFFVLQNFCLYTYKDVTESEILDSILLPSYKISLDTKYNKEFGFKAEHENMKTHYFAAGHLDSLNCWVSALRLASAMQRDIYAEQEYNRTEGDGTDSPAVSSPYHDRGSRNKVPTSPLSQQTKGRPSSLGYRQPSSNTRQAEPAWQVSSPSRYDADWKVRDEHDAWNSSGYVERSYTPPLPTSYNPHYNNYDYQDQPLNIPQSPPPPTSHYRTNNYDYHENVEYTDSYHQSAAPQVSHHSDYVRANGSSVDYTHQPPFEPPAVRGHSVLMPPYNTAAAAASPPVHASVGSSVVHRNAHNYSESSNLQPAYDMHAENGYHDYREQSIPVRGEPRTPPSVVSPPWKRPNPHIPAYRPPHYENVSAAPADSHTAANSAGQSGLGSATPPPPRPQKLSFGNAATSSRLANAGANSEVNRQLQQHALPQPNQVSTVFSPQKWRDQLQAKRNFQGHKEPLIFQFPVPYKQPEWLEVQISVSPG</sequence>
<dbReference type="PANTHER" id="PTHR12752:SF9">
    <property type="entry name" value="KRAMER, ISOFORM I"/>
    <property type="match status" value="1"/>
</dbReference>
<dbReference type="OrthoDB" id="43122at2759"/>
<dbReference type="SUPFAM" id="SSF50729">
    <property type="entry name" value="PH domain-like"/>
    <property type="match status" value="1"/>
</dbReference>
<dbReference type="InterPro" id="IPR001849">
    <property type="entry name" value="PH_domain"/>
</dbReference>
<feature type="region of interest" description="Disordered" evidence="1">
    <location>
        <begin position="500"/>
        <end position="571"/>
    </location>
</feature>
<keyword evidence="4" id="KW-1185">Reference proteome</keyword>
<feature type="compositionally biased region" description="Polar residues" evidence="1">
    <location>
        <begin position="545"/>
        <end position="556"/>
    </location>
</feature>
<evidence type="ECO:0000313" key="4">
    <source>
        <dbReference type="Proteomes" id="UP000593567"/>
    </source>
</evidence>
<dbReference type="Proteomes" id="UP000593567">
    <property type="component" value="Unassembled WGS sequence"/>
</dbReference>
<feature type="compositionally biased region" description="Polar residues" evidence="1">
    <location>
        <begin position="79"/>
        <end position="91"/>
    </location>
</feature>
<feature type="compositionally biased region" description="Polar residues" evidence="1">
    <location>
        <begin position="32"/>
        <end position="65"/>
    </location>
</feature>
<feature type="compositionally biased region" description="Polar residues" evidence="1">
    <location>
        <begin position="308"/>
        <end position="326"/>
    </location>
</feature>
<dbReference type="SMART" id="SM00233">
    <property type="entry name" value="PH"/>
    <property type="match status" value="1"/>
</dbReference>
<evidence type="ECO:0000259" key="2">
    <source>
        <dbReference type="PROSITE" id="PS50003"/>
    </source>
</evidence>
<organism evidence="3 4">
    <name type="scientific">Bugula neritina</name>
    <name type="common">Brown bryozoan</name>
    <name type="synonym">Sertularia neritina</name>
    <dbReference type="NCBI Taxonomy" id="10212"/>
    <lineage>
        <taxon>Eukaryota</taxon>
        <taxon>Metazoa</taxon>
        <taxon>Spiralia</taxon>
        <taxon>Lophotrochozoa</taxon>
        <taxon>Bryozoa</taxon>
        <taxon>Gymnolaemata</taxon>
        <taxon>Cheilostomatida</taxon>
        <taxon>Flustrina</taxon>
        <taxon>Buguloidea</taxon>
        <taxon>Bugulidae</taxon>
        <taxon>Bugula</taxon>
    </lineage>
</organism>
<dbReference type="EMBL" id="VXIV02002461">
    <property type="protein sequence ID" value="KAF6025423.1"/>
    <property type="molecule type" value="Genomic_DNA"/>
</dbReference>
<feature type="compositionally biased region" description="Polar residues" evidence="1">
    <location>
        <begin position="287"/>
        <end position="300"/>
    </location>
</feature>
<feature type="region of interest" description="Disordered" evidence="1">
    <location>
        <begin position="1"/>
        <end position="148"/>
    </location>
</feature>
<dbReference type="InterPro" id="IPR011993">
    <property type="entry name" value="PH-like_dom_sf"/>
</dbReference>
<gene>
    <name evidence="3" type="ORF">EB796_016263</name>
</gene>
<dbReference type="PANTHER" id="PTHR12752">
    <property type="entry name" value="PHOSPHOINOSITOL 3-PHOSPHATE-BINDING PROTEIN"/>
    <property type="match status" value="1"/>
</dbReference>
<dbReference type="Gene3D" id="2.30.29.30">
    <property type="entry name" value="Pleckstrin-homology domain (PH domain)/Phosphotyrosine-binding domain (PTB)"/>
    <property type="match status" value="1"/>
</dbReference>
<feature type="domain" description="PH" evidence="2">
    <location>
        <begin position="153"/>
        <end position="251"/>
    </location>
</feature>
<feature type="compositionally biased region" description="Basic residues" evidence="1">
    <location>
        <begin position="125"/>
        <end position="140"/>
    </location>
</feature>
<feature type="compositionally biased region" description="Polar residues" evidence="1">
    <location>
        <begin position="99"/>
        <end position="118"/>
    </location>
</feature>
<proteinExistence type="predicted"/>
<feature type="region of interest" description="Disordered" evidence="1">
    <location>
        <begin position="262"/>
        <end position="327"/>
    </location>
</feature>
<dbReference type="Pfam" id="PF00169">
    <property type="entry name" value="PH"/>
    <property type="match status" value="1"/>
</dbReference>
<feature type="compositionally biased region" description="Pro residues" evidence="1">
    <location>
        <begin position="508"/>
        <end position="524"/>
    </location>
</feature>
<accession>A0A7J7JHX8</accession>
<dbReference type="AlphaFoldDB" id="A0A7J7JHX8"/>
<evidence type="ECO:0000256" key="1">
    <source>
        <dbReference type="SAM" id="MobiDB-lite"/>
    </source>
</evidence>
<evidence type="ECO:0000313" key="3">
    <source>
        <dbReference type="EMBL" id="KAF6025423.1"/>
    </source>
</evidence>